<dbReference type="GO" id="GO:0046636">
    <property type="term" value="P:negative regulation of alpha-beta T cell activation"/>
    <property type="evidence" value="ECO:0007669"/>
    <property type="project" value="TreeGrafter"/>
</dbReference>
<dbReference type="InterPro" id="IPR013783">
    <property type="entry name" value="Ig-like_fold"/>
</dbReference>
<dbReference type="PANTHER" id="PTHR44819">
    <property type="entry name" value="V-TYPE IMMUNOGLOBULIN DOMAIN-CONTAINING SUPPRESSOR OF T-CELL ACTIVATION"/>
    <property type="match status" value="1"/>
</dbReference>
<feature type="region of interest" description="Disordered" evidence="1">
    <location>
        <begin position="212"/>
        <end position="231"/>
    </location>
</feature>
<dbReference type="SUPFAM" id="SSF48726">
    <property type="entry name" value="Immunoglobulin"/>
    <property type="match status" value="1"/>
</dbReference>
<dbReference type="InterPro" id="IPR003599">
    <property type="entry name" value="Ig_sub"/>
</dbReference>
<name>A0AAN9H3X8_9TELE</name>
<proteinExistence type="predicted"/>
<keyword evidence="2" id="KW-0472">Membrane</keyword>
<keyword evidence="3" id="KW-0732">Signal</keyword>
<keyword evidence="2" id="KW-0812">Transmembrane</keyword>
<dbReference type="InterPro" id="IPR007110">
    <property type="entry name" value="Ig-like_dom"/>
</dbReference>
<dbReference type="Gene3D" id="2.60.40.10">
    <property type="entry name" value="Immunoglobulins"/>
    <property type="match status" value="1"/>
</dbReference>
<keyword evidence="6" id="KW-1185">Reference proteome</keyword>
<dbReference type="SMART" id="SM00409">
    <property type="entry name" value="IG"/>
    <property type="match status" value="1"/>
</dbReference>
<dbReference type="Proteomes" id="UP001364617">
    <property type="component" value="Unassembled WGS sequence"/>
</dbReference>
<dbReference type="GO" id="GO:0005886">
    <property type="term" value="C:plasma membrane"/>
    <property type="evidence" value="ECO:0007669"/>
    <property type="project" value="TreeGrafter"/>
</dbReference>
<protein>
    <recommendedName>
        <fullName evidence="4">Ig-like domain-containing protein</fullName>
    </recommendedName>
</protein>
<feature type="chain" id="PRO_5042893647" description="Ig-like domain-containing protein" evidence="3">
    <location>
        <begin position="20"/>
        <end position="280"/>
    </location>
</feature>
<dbReference type="InterPro" id="IPR013106">
    <property type="entry name" value="Ig_V-set"/>
</dbReference>
<dbReference type="PROSITE" id="PS50835">
    <property type="entry name" value="IG_LIKE"/>
    <property type="match status" value="1"/>
</dbReference>
<evidence type="ECO:0000313" key="6">
    <source>
        <dbReference type="Proteomes" id="UP001364617"/>
    </source>
</evidence>
<dbReference type="InterPro" id="IPR042473">
    <property type="entry name" value="VISTA"/>
</dbReference>
<dbReference type="Pfam" id="PF07686">
    <property type="entry name" value="V-set"/>
    <property type="match status" value="1"/>
</dbReference>
<dbReference type="PANTHER" id="PTHR44819:SF1">
    <property type="entry name" value="V-TYPE IMMUNOGLOBULIN DOMAIN-CONTAINING SUPPRESSOR OF T-CELL ACTIVATION"/>
    <property type="match status" value="1"/>
</dbReference>
<reference evidence="5 6" key="1">
    <citation type="submission" date="2024-02" db="EMBL/GenBank/DDBJ databases">
        <title>Chromosome-level genome assembly of the Eurasian Minnow (Phoxinus phoxinus).</title>
        <authorList>
            <person name="Oriowo T.O."/>
            <person name="Martin S."/>
            <person name="Stange M."/>
            <person name="Chrysostomakis Y."/>
            <person name="Brown T."/>
            <person name="Winkler S."/>
            <person name="Kukowka S."/>
            <person name="Myers E.W."/>
            <person name="Bohne A."/>
        </authorList>
    </citation>
    <scope>NUCLEOTIDE SEQUENCE [LARGE SCALE GENOMIC DNA]</scope>
    <source>
        <strain evidence="5">ZFMK-TIS-60720</strain>
        <tissue evidence="5">Whole Organism</tissue>
    </source>
</reference>
<comment type="caution">
    <text evidence="5">The sequence shown here is derived from an EMBL/GenBank/DDBJ whole genome shotgun (WGS) entry which is preliminary data.</text>
</comment>
<accession>A0AAN9H3X8</accession>
<evidence type="ECO:0000256" key="1">
    <source>
        <dbReference type="SAM" id="MobiDB-lite"/>
    </source>
</evidence>
<gene>
    <name evidence="5" type="ORF">R3I93_013087</name>
</gene>
<organism evidence="5 6">
    <name type="scientific">Phoxinus phoxinus</name>
    <name type="common">Eurasian minnow</name>
    <dbReference type="NCBI Taxonomy" id="58324"/>
    <lineage>
        <taxon>Eukaryota</taxon>
        <taxon>Metazoa</taxon>
        <taxon>Chordata</taxon>
        <taxon>Craniata</taxon>
        <taxon>Vertebrata</taxon>
        <taxon>Euteleostomi</taxon>
        <taxon>Actinopterygii</taxon>
        <taxon>Neopterygii</taxon>
        <taxon>Teleostei</taxon>
        <taxon>Ostariophysi</taxon>
        <taxon>Cypriniformes</taxon>
        <taxon>Leuciscidae</taxon>
        <taxon>Phoxininae</taxon>
        <taxon>Phoxinus</taxon>
    </lineage>
</organism>
<keyword evidence="2" id="KW-1133">Transmembrane helix</keyword>
<dbReference type="GO" id="GO:0050776">
    <property type="term" value="P:regulation of immune response"/>
    <property type="evidence" value="ECO:0007669"/>
    <property type="project" value="InterPro"/>
</dbReference>
<evidence type="ECO:0000259" key="4">
    <source>
        <dbReference type="PROSITE" id="PS50835"/>
    </source>
</evidence>
<dbReference type="EMBL" id="JAYKXH010000013">
    <property type="protein sequence ID" value="KAK7148963.1"/>
    <property type="molecule type" value="Genomic_DNA"/>
</dbReference>
<sequence length="280" mass="31520">MDVFWALLLCVHFLTAVQASGEHHSLSVSVPHRNYECPEGANVTLKCIQSGSKAYPEDKLWSTWLFTPRSKDRCHKGEHPRGSSHTNRSLGVEYISGEKIFSIFLQTVKHKDQGKYCCLLVDFHGKHKEEQEAHETIYLTVVPTNANTRNGSLKCSEWSHIPSDDSVAEGLAIAACVAFILCLPLILMLVYRQRQTVERHRRSHELVRMDSEAQAHENPVFLGDSPQPKPRTVSQIMMRQSSETGRHLLSDPGTPLSPNIQGEMFFPAQDPIPESPNLLD</sequence>
<evidence type="ECO:0000256" key="3">
    <source>
        <dbReference type="SAM" id="SignalP"/>
    </source>
</evidence>
<evidence type="ECO:0000256" key="2">
    <source>
        <dbReference type="SAM" id="Phobius"/>
    </source>
</evidence>
<feature type="domain" description="Ig-like" evidence="4">
    <location>
        <begin position="39"/>
        <end position="136"/>
    </location>
</feature>
<feature type="transmembrane region" description="Helical" evidence="2">
    <location>
        <begin position="171"/>
        <end position="191"/>
    </location>
</feature>
<dbReference type="InterPro" id="IPR036179">
    <property type="entry name" value="Ig-like_dom_sf"/>
</dbReference>
<feature type="signal peptide" evidence="3">
    <location>
        <begin position="1"/>
        <end position="19"/>
    </location>
</feature>
<dbReference type="AlphaFoldDB" id="A0AAN9H3X8"/>
<evidence type="ECO:0000313" key="5">
    <source>
        <dbReference type="EMBL" id="KAK7148963.1"/>
    </source>
</evidence>